<dbReference type="Proteomes" id="UP000053105">
    <property type="component" value="Unassembled WGS sequence"/>
</dbReference>
<proteinExistence type="predicted"/>
<evidence type="ECO:0000313" key="2">
    <source>
        <dbReference type="EMBL" id="KOX78167.1"/>
    </source>
</evidence>
<reference evidence="2 3" key="1">
    <citation type="submission" date="2015-07" db="EMBL/GenBank/DDBJ databases">
        <title>The genome of Melipona quadrifasciata.</title>
        <authorList>
            <person name="Pan H."/>
            <person name="Kapheim K."/>
        </authorList>
    </citation>
    <scope>NUCLEOTIDE SEQUENCE [LARGE SCALE GENOMIC DNA]</scope>
    <source>
        <strain evidence="2">0111107301</strain>
        <tissue evidence="2">Whole body</tissue>
    </source>
</reference>
<sequence length="398" mass="44733">MSSPVEDVCRPEGTVPGNHYCPSNFFTITMPLVTLPLCRESLPRLISQWGADDSDPSTPDVLVVKLAPIPSFSILLSSVLSKLFYIYTFPVSTQSALSFPPIFSTLPTYRTLRSPNGAANQFDARLMKQIFSHMVYSDVQILFPATRLFFTRDGGFAVLDGWRDTKKEKGESLDVIQRWKVGSLLMNLAQHGIKRARERVSWCARGAVADTARQALAHNRADESECECGAPVVQSPEVGEKKLILKTEGFFDASWRHNVNTNFDNATVMTEGSNAFPRRAFPPRIIFGEEEQREDTSSAGCPRSSSEQHAQVNENRTNLQLWSKVPSDELILINSYFEQHLAKESLLLRRTERARFLAEGSRFRNRLVTQPCHLLATTHYVPTTSLAIFIRLHQGTIP</sequence>
<accession>A0A0M9A6D8</accession>
<name>A0A0M9A6D8_9HYME</name>
<protein>
    <submittedName>
        <fullName evidence="2">Uncharacterized protein</fullName>
    </submittedName>
</protein>
<feature type="region of interest" description="Disordered" evidence="1">
    <location>
        <begin position="292"/>
        <end position="313"/>
    </location>
</feature>
<evidence type="ECO:0000313" key="3">
    <source>
        <dbReference type="Proteomes" id="UP000053105"/>
    </source>
</evidence>
<keyword evidence="3" id="KW-1185">Reference proteome</keyword>
<dbReference type="AlphaFoldDB" id="A0A0M9A6D8"/>
<feature type="compositionally biased region" description="Polar residues" evidence="1">
    <location>
        <begin position="297"/>
        <end position="313"/>
    </location>
</feature>
<gene>
    <name evidence="2" type="ORF">WN51_09526</name>
</gene>
<evidence type="ECO:0000256" key="1">
    <source>
        <dbReference type="SAM" id="MobiDB-lite"/>
    </source>
</evidence>
<dbReference type="EMBL" id="KQ435726">
    <property type="protein sequence ID" value="KOX78167.1"/>
    <property type="molecule type" value="Genomic_DNA"/>
</dbReference>
<organism evidence="2 3">
    <name type="scientific">Melipona quadrifasciata</name>
    <dbReference type="NCBI Taxonomy" id="166423"/>
    <lineage>
        <taxon>Eukaryota</taxon>
        <taxon>Metazoa</taxon>
        <taxon>Ecdysozoa</taxon>
        <taxon>Arthropoda</taxon>
        <taxon>Hexapoda</taxon>
        <taxon>Insecta</taxon>
        <taxon>Pterygota</taxon>
        <taxon>Neoptera</taxon>
        <taxon>Endopterygota</taxon>
        <taxon>Hymenoptera</taxon>
        <taxon>Apocrita</taxon>
        <taxon>Aculeata</taxon>
        <taxon>Apoidea</taxon>
        <taxon>Anthophila</taxon>
        <taxon>Apidae</taxon>
        <taxon>Melipona</taxon>
    </lineage>
</organism>